<dbReference type="InterPro" id="IPR020843">
    <property type="entry name" value="ER"/>
</dbReference>
<dbReference type="Pfam" id="PF13602">
    <property type="entry name" value="ADH_zinc_N_2"/>
    <property type="match status" value="1"/>
</dbReference>
<evidence type="ECO:0000256" key="1">
    <source>
        <dbReference type="ARBA" id="ARBA00023002"/>
    </source>
</evidence>
<reference evidence="4 5" key="1">
    <citation type="submission" date="2017-08" db="EMBL/GenBank/DDBJ databases">
        <title>Infants hospitalized years apart are colonized by the same room-sourced microbial strains.</title>
        <authorList>
            <person name="Brooks B."/>
            <person name="Olm M.R."/>
            <person name="Firek B.A."/>
            <person name="Baker R."/>
            <person name="Thomas B.C."/>
            <person name="Morowitz M.J."/>
            <person name="Banfield J.F."/>
        </authorList>
    </citation>
    <scope>NUCLEOTIDE SEQUENCE [LARGE SCALE GENOMIC DNA]</scope>
    <source>
        <strain evidence="4">S2_003_000_R2_14</strain>
    </source>
</reference>
<dbReference type="AlphaFoldDB" id="A0A2W5SX96"/>
<dbReference type="PANTHER" id="PTHR11695">
    <property type="entry name" value="ALCOHOL DEHYDROGENASE RELATED"/>
    <property type="match status" value="1"/>
</dbReference>
<dbReference type="CDD" id="cd05289">
    <property type="entry name" value="MDR_like_2"/>
    <property type="match status" value="1"/>
</dbReference>
<comment type="caution">
    <text evidence="4">The sequence shown here is derived from an EMBL/GenBank/DDBJ whole genome shotgun (WGS) entry which is preliminary data.</text>
</comment>
<dbReference type="SUPFAM" id="SSF50129">
    <property type="entry name" value="GroES-like"/>
    <property type="match status" value="1"/>
</dbReference>
<evidence type="ECO:0000259" key="3">
    <source>
        <dbReference type="SMART" id="SM00829"/>
    </source>
</evidence>
<dbReference type="Gene3D" id="3.90.180.10">
    <property type="entry name" value="Medium-chain alcohol dehydrogenases, catalytic domain"/>
    <property type="match status" value="1"/>
</dbReference>
<keyword evidence="2" id="KW-0812">Transmembrane</keyword>
<dbReference type="SUPFAM" id="SSF51735">
    <property type="entry name" value="NAD(P)-binding Rossmann-fold domains"/>
    <property type="match status" value="1"/>
</dbReference>
<dbReference type="Gene3D" id="3.40.50.720">
    <property type="entry name" value="NAD(P)-binding Rossmann-like Domain"/>
    <property type="match status" value="1"/>
</dbReference>
<dbReference type="InterPro" id="IPR036291">
    <property type="entry name" value="NAD(P)-bd_dom_sf"/>
</dbReference>
<feature type="transmembrane region" description="Helical" evidence="2">
    <location>
        <begin position="246"/>
        <end position="268"/>
    </location>
</feature>
<dbReference type="PANTHER" id="PTHR11695:SF294">
    <property type="entry name" value="RETICULON-4-INTERACTING PROTEIN 1, MITOCHONDRIAL"/>
    <property type="match status" value="1"/>
</dbReference>
<dbReference type="GO" id="GO:0016491">
    <property type="term" value="F:oxidoreductase activity"/>
    <property type="evidence" value="ECO:0007669"/>
    <property type="project" value="UniProtKB-KW"/>
</dbReference>
<dbReference type="GO" id="GO:0008270">
    <property type="term" value="F:zinc ion binding"/>
    <property type="evidence" value="ECO:0007669"/>
    <property type="project" value="InterPro"/>
</dbReference>
<dbReference type="SMART" id="SM00829">
    <property type="entry name" value="PKS_ER"/>
    <property type="match status" value="1"/>
</dbReference>
<dbReference type="Proteomes" id="UP000249061">
    <property type="component" value="Unassembled WGS sequence"/>
</dbReference>
<name>A0A2W5SX96_9BACT</name>
<sequence>MKAIRIHRYGGPEVLQLEEIPSPKCGPHDVRIAVHASSVNPVDYKIRDGLQRSVVWVRRPFTPGMDVSGVLLEVGAKVKHFRVGDEVVSSPSHLRQGTFAEEVVVRADEVAPKPKNLTHEEAASLPLVSMTAWFCLVKSANLKPGQSVLVQAGAGGVGSAAIQLARALGASQVWATCSTRNVELVRELGATPIDYTKEDFRAVARGCDVVLDSLGGDELWKAVKTARRGGHVSCITPQFPELAKTWGPWLALIIFGVWAGWVMAWALISRLVSVRFVTRFAEGSVLRALVELIEAGKLKPVIDRVYPLGEIAQAYAHVEGGRTRGKVVVKVR</sequence>
<evidence type="ECO:0000313" key="5">
    <source>
        <dbReference type="Proteomes" id="UP000249061"/>
    </source>
</evidence>
<dbReference type="InterPro" id="IPR002364">
    <property type="entry name" value="Quin_OxRdtase/zeta-crystal_CS"/>
</dbReference>
<protein>
    <submittedName>
        <fullName evidence="4">NADPH:quinone oxidoreductase</fullName>
    </submittedName>
</protein>
<dbReference type="InterPro" id="IPR011032">
    <property type="entry name" value="GroES-like_sf"/>
</dbReference>
<feature type="domain" description="Enoyl reductase (ER)" evidence="3">
    <location>
        <begin position="10"/>
        <end position="329"/>
    </location>
</feature>
<evidence type="ECO:0000256" key="2">
    <source>
        <dbReference type="SAM" id="Phobius"/>
    </source>
</evidence>
<accession>A0A2W5SX96</accession>
<dbReference type="InterPro" id="IPR050700">
    <property type="entry name" value="YIM1/Zinc_Alcohol_DH_Fams"/>
</dbReference>
<evidence type="ECO:0000313" key="4">
    <source>
        <dbReference type="EMBL" id="PZR03965.1"/>
    </source>
</evidence>
<keyword evidence="1" id="KW-0560">Oxidoreductase</keyword>
<keyword evidence="2" id="KW-1133">Transmembrane helix</keyword>
<dbReference type="PROSITE" id="PS01162">
    <property type="entry name" value="QOR_ZETA_CRYSTAL"/>
    <property type="match status" value="1"/>
</dbReference>
<dbReference type="InterPro" id="IPR013154">
    <property type="entry name" value="ADH-like_N"/>
</dbReference>
<dbReference type="EMBL" id="QFQP01000067">
    <property type="protein sequence ID" value="PZR03965.1"/>
    <property type="molecule type" value="Genomic_DNA"/>
</dbReference>
<dbReference type="Pfam" id="PF08240">
    <property type="entry name" value="ADH_N"/>
    <property type="match status" value="1"/>
</dbReference>
<proteinExistence type="predicted"/>
<gene>
    <name evidence="4" type="ORF">DI536_35130</name>
</gene>
<keyword evidence="2" id="KW-0472">Membrane</keyword>
<organism evidence="4 5">
    <name type="scientific">Archangium gephyra</name>
    <dbReference type="NCBI Taxonomy" id="48"/>
    <lineage>
        <taxon>Bacteria</taxon>
        <taxon>Pseudomonadati</taxon>
        <taxon>Myxococcota</taxon>
        <taxon>Myxococcia</taxon>
        <taxon>Myxococcales</taxon>
        <taxon>Cystobacterineae</taxon>
        <taxon>Archangiaceae</taxon>
        <taxon>Archangium</taxon>
    </lineage>
</organism>